<evidence type="ECO:0000256" key="1">
    <source>
        <dbReference type="ARBA" id="ARBA00008791"/>
    </source>
</evidence>
<comment type="similarity">
    <text evidence="1">Belongs to the universal stress protein A family.</text>
</comment>
<dbReference type="OrthoDB" id="9788959at2"/>
<dbReference type="Proteomes" id="UP000094313">
    <property type="component" value="Chromosome"/>
</dbReference>
<dbReference type="PANTHER" id="PTHR46268:SF22">
    <property type="entry name" value="SENSOR PROTEIN KDPD-RELATED"/>
    <property type="match status" value="1"/>
</dbReference>
<dbReference type="Gene3D" id="3.40.50.620">
    <property type="entry name" value="HUPs"/>
    <property type="match status" value="2"/>
</dbReference>
<dbReference type="PRINTS" id="PR01438">
    <property type="entry name" value="UNVRSLSTRESS"/>
</dbReference>
<name>A0A1D7QP84_9SPHI</name>
<dbReference type="Pfam" id="PF00582">
    <property type="entry name" value="Usp"/>
    <property type="match status" value="1"/>
</dbReference>
<protein>
    <recommendedName>
        <fullName evidence="2">UspA domain-containing protein</fullName>
    </recommendedName>
</protein>
<keyword evidence="4" id="KW-1185">Reference proteome</keyword>
<accession>A0A1D7QP84</accession>
<dbReference type="InterPro" id="IPR014729">
    <property type="entry name" value="Rossmann-like_a/b/a_fold"/>
</dbReference>
<dbReference type="KEGG" id="psty:BFS30_27035"/>
<organism evidence="3 4">
    <name type="scientific">Pedobacter steynii</name>
    <dbReference type="NCBI Taxonomy" id="430522"/>
    <lineage>
        <taxon>Bacteria</taxon>
        <taxon>Pseudomonadati</taxon>
        <taxon>Bacteroidota</taxon>
        <taxon>Sphingobacteriia</taxon>
        <taxon>Sphingobacteriales</taxon>
        <taxon>Sphingobacteriaceae</taxon>
        <taxon>Pedobacter</taxon>
    </lineage>
</organism>
<proteinExistence type="inferred from homology"/>
<evidence type="ECO:0000259" key="2">
    <source>
        <dbReference type="Pfam" id="PF00582"/>
    </source>
</evidence>
<dbReference type="PANTHER" id="PTHR46268">
    <property type="entry name" value="STRESS RESPONSE PROTEIN NHAX"/>
    <property type="match status" value="1"/>
</dbReference>
<evidence type="ECO:0000313" key="3">
    <source>
        <dbReference type="EMBL" id="AOM80492.1"/>
    </source>
</evidence>
<reference evidence="3 4" key="1">
    <citation type="submission" date="2016-08" db="EMBL/GenBank/DDBJ databases">
        <authorList>
            <person name="Seilhamer J.J."/>
        </authorList>
    </citation>
    <scope>NUCLEOTIDE SEQUENCE [LARGE SCALE GENOMIC DNA]</scope>
    <source>
        <strain evidence="3 4">DX4</strain>
    </source>
</reference>
<dbReference type="SUPFAM" id="SSF52402">
    <property type="entry name" value="Adenine nucleotide alpha hydrolases-like"/>
    <property type="match status" value="2"/>
</dbReference>
<feature type="domain" description="UspA" evidence="2">
    <location>
        <begin position="1"/>
        <end position="143"/>
    </location>
</feature>
<dbReference type="InterPro" id="IPR006015">
    <property type="entry name" value="Universal_stress_UspA"/>
</dbReference>
<dbReference type="AlphaFoldDB" id="A0A1D7QP84"/>
<gene>
    <name evidence="3" type="ORF">BFS30_27035</name>
</gene>
<dbReference type="InterPro" id="IPR006016">
    <property type="entry name" value="UspA"/>
</dbReference>
<dbReference type="CDD" id="cd00293">
    <property type="entry name" value="USP-like"/>
    <property type="match status" value="1"/>
</dbReference>
<dbReference type="EMBL" id="CP017141">
    <property type="protein sequence ID" value="AOM80492.1"/>
    <property type="molecule type" value="Genomic_DNA"/>
</dbReference>
<sequence length="282" mass="32192">MKTILVATDFSETASHAAYYAVSIAWQIGFSRIILYHSYDIPYVSSELPLPEPADIKQLHQQSLEFLEYLRNDLLTLGNQQTLIEIHTDERPLMLAVQAFTVEEEIELVVMGIRGKNKMEKLLLGSNSLNVAKECDVPLLLVPLEAPIERIKRIALATDLKEVAEISPVVTIKKLIHALKAKLFILNVDYNESEHYSPDIITQQTALHKLWDDENPAYHFTNHKDCAAGIMSFAEENDIQLVIAIPRKYAFFQSLFHRSLTEKLAYHSHIPLLFIKRSELID</sequence>
<dbReference type="RefSeq" id="WP_069382150.1">
    <property type="nucleotide sequence ID" value="NZ_CP017141.1"/>
</dbReference>
<evidence type="ECO:0000313" key="4">
    <source>
        <dbReference type="Proteomes" id="UP000094313"/>
    </source>
</evidence>